<accession>A0A7Y4K1Q9</accession>
<dbReference type="CDD" id="cd19531">
    <property type="entry name" value="LCL_NRPS-like"/>
    <property type="match status" value="1"/>
</dbReference>
<dbReference type="PANTHER" id="PTHR45398:SF1">
    <property type="entry name" value="ENZYME, PUTATIVE (JCVI)-RELATED"/>
    <property type="match status" value="1"/>
</dbReference>
<dbReference type="EMBL" id="JABFJW010000754">
    <property type="protein sequence ID" value="NOK15313.1"/>
    <property type="molecule type" value="Genomic_DNA"/>
</dbReference>
<protein>
    <submittedName>
        <fullName evidence="2">Non-ribosomal peptide synthetase</fullName>
    </submittedName>
</protein>
<comment type="caution">
    <text evidence="2">The sequence shown here is derived from an EMBL/GenBank/DDBJ whole genome shotgun (WGS) entry which is preliminary data.</text>
</comment>
<dbReference type="GO" id="GO:0003824">
    <property type="term" value="F:catalytic activity"/>
    <property type="evidence" value="ECO:0007669"/>
    <property type="project" value="InterPro"/>
</dbReference>
<dbReference type="InterPro" id="IPR023213">
    <property type="entry name" value="CAT-like_dom_sf"/>
</dbReference>
<dbReference type="PANTHER" id="PTHR45398">
    <property type="match status" value="1"/>
</dbReference>
<name>A0A7Y4K1Q9_9BACT</name>
<dbReference type="Gene3D" id="3.30.559.30">
    <property type="entry name" value="Nonribosomal peptide synthetase, condensation domain"/>
    <property type="match status" value="1"/>
</dbReference>
<proteinExistence type="predicted"/>
<dbReference type="InterPro" id="IPR001242">
    <property type="entry name" value="Condensation_dom"/>
</dbReference>
<dbReference type="AlphaFoldDB" id="A0A7Y4K1Q9"/>
<dbReference type="SUPFAM" id="SSF52777">
    <property type="entry name" value="CoA-dependent acyltransferases"/>
    <property type="match status" value="2"/>
</dbReference>
<feature type="non-terminal residue" evidence="2">
    <location>
        <position position="1"/>
    </location>
</feature>
<organism evidence="2 3">
    <name type="scientific">Corallococcus exercitus</name>
    <dbReference type="NCBI Taxonomy" id="2316736"/>
    <lineage>
        <taxon>Bacteria</taxon>
        <taxon>Pseudomonadati</taxon>
        <taxon>Myxococcota</taxon>
        <taxon>Myxococcia</taxon>
        <taxon>Myxococcales</taxon>
        <taxon>Cystobacterineae</taxon>
        <taxon>Myxococcaceae</taxon>
        <taxon>Corallococcus</taxon>
    </lineage>
</organism>
<dbReference type="Proteomes" id="UP000528460">
    <property type="component" value="Unassembled WGS sequence"/>
</dbReference>
<sequence length="248" mass="27334">AHAGEPVQRFHATADFTLDVRDLEHLASDTREAEARRLAGAEALRPFDLAKGPLLRASLLRLAEHHHVLLVTMHHIISDGWSMGILVRELGALYRAFSAGLGSPLTALSLQYADYAVWQRNWLQGDALERQRSWWRQHLAGAPRALELPTDFPRPAVQSFSGASVPFLLPQELSQALQTLAQRHGATLFMALLASTQALLARHSGQDDVVIGSPIAGRRFAELEGLIGFFINTLALRSRLDDGPTFVE</sequence>
<reference evidence="2 3" key="1">
    <citation type="submission" date="2020-05" db="EMBL/GenBank/DDBJ databases">
        <authorList>
            <person name="Whitworth D."/>
        </authorList>
    </citation>
    <scope>NUCLEOTIDE SEQUENCE [LARGE SCALE GENOMIC DNA]</scope>
    <source>
        <strain evidence="2 3">CA046A</strain>
    </source>
</reference>
<evidence type="ECO:0000259" key="1">
    <source>
        <dbReference type="Pfam" id="PF00668"/>
    </source>
</evidence>
<evidence type="ECO:0000313" key="2">
    <source>
        <dbReference type="EMBL" id="NOK15313.1"/>
    </source>
</evidence>
<evidence type="ECO:0000313" key="3">
    <source>
        <dbReference type="Proteomes" id="UP000528460"/>
    </source>
</evidence>
<feature type="domain" description="Condensation" evidence="1">
    <location>
        <begin position="3"/>
        <end position="247"/>
    </location>
</feature>
<dbReference type="RefSeq" id="WP_253896046.1">
    <property type="nucleotide sequence ID" value="NZ_JABFJW010000754.1"/>
</dbReference>
<feature type="non-terminal residue" evidence="2">
    <location>
        <position position="248"/>
    </location>
</feature>
<dbReference type="Pfam" id="PF00668">
    <property type="entry name" value="Condensation"/>
    <property type="match status" value="1"/>
</dbReference>
<gene>
    <name evidence="2" type="ORF">HNS30_40570</name>
</gene>
<dbReference type="Gene3D" id="3.30.559.10">
    <property type="entry name" value="Chloramphenicol acetyltransferase-like domain"/>
    <property type="match status" value="1"/>
</dbReference>